<proteinExistence type="predicted"/>
<dbReference type="Proteomes" id="UP000270094">
    <property type="component" value="Unassembled WGS sequence"/>
</dbReference>
<keyword evidence="2" id="KW-1185">Reference proteome</keyword>
<evidence type="ECO:0000313" key="2">
    <source>
        <dbReference type="Proteomes" id="UP000270094"/>
    </source>
</evidence>
<name>A0A3P7IM07_STRVU</name>
<sequence>MATPYSKVFENCGEYCLPLILASVDYEKRSTFSRLKSTVRGRRPSSGPVLRVSVGRLLQELLYTVQIFIAPLAYQFRREFDKATLVDGL</sequence>
<dbReference type="AlphaFoldDB" id="A0A3P7IM07"/>
<accession>A0A3P7IM07</accession>
<protein>
    <submittedName>
        <fullName evidence="1">Uncharacterized protein</fullName>
    </submittedName>
</protein>
<reference evidence="1 2" key="1">
    <citation type="submission" date="2018-11" db="EMBL/GenBank/DDBJ databases">
        <authorList>
            <consortium name="Pathogen Informatics"/>
        </authorList>
    </citation>
    <scope>NUCLEOTIDE SEQUENCE [LARGE SCALE GENOMIC DNA]</scope>
</reference>
<dbReference type="EMBL" id="UYYB01000970">
    <property type="protein sequence ID" value="VDM65567.1"/>
    <property type="molecule type" value="Genomic_DNA"/>
</dbReference>
<evidence type="ECO:0000313" key="1">
    <source>
        <dbReference type="EMBL" id="VDM65567.1"/>
    </source>
</evidence>
<gene>
    <name evidence="1" type="ORF">SVUK_LOCUS565</name>
</gene>
<organism evidence="1 2">
    <name type="scientific">Strongylus vulgaris</name>
    <name type="common">Blood worm</name>
    <dbReference type="NCBI Taxonomy" id="40348"/>
    <lineage>
        <taxon>Eukaryota</taxon>
        <taxon>Metazoa</taxon>
        <taxon>Ecdysozoa</taxon>
        <taxon>Nematoda</taxon>
        <taxon>Chromadorea</taxon>
        <taxon>Rhabditida</taxon>
        <taxon>Rhabditina</taxon>
        <taxon>Rhabditomorpha</taxon>
        <taxon>Strongyloidea</taxon>
        <taxon>Strongylidae</taxon>
        <taxon>Strongylus</taxon>
    </lineage>
</organism>